<accession>A0ABU3S9M3</accession>
<dbReference type="InterPro" id="IPR050563">
    <property type="entry name" value="4-hydroxybenzoyl-CoA_TE"/>
</dbReference>
<dbReference type="Pfam" id="PF13279">
    <property type="entry name" value="4HBT_2"/>
    <property type="match status" value="1"/>
</dbReference>
<comment type="caution">
    <text evidence="3">The sequence shown here is derived from an EMBL/GenBank/DDBJ whole genome shotgun (WGS) entry which is preliminary data.</text>
</comment>
<organism evidence="3 4">
    <name type="scientific">Bosea rubneri</name>
    <dbReference type="NCBI Taxonomy" id="3075434"/>
    <lineage>
        <taxon>Bacteria</taxon>
        <taxon>Pseudomonadati</taxon>
        <taxon>Pseudomonadota</taxon>
        <taxon>Alphaproteobacteria</taxon>
        <taxon>Hyphomicrobiales</taxon>
        <taxon>Boseaceae</taxon>
        <taxon>Bosea</taxon>
    </lineage>
</organism>
<dbReference type="Proteomes" id="UP001254257">
    <property type="component" value="Unassembled WGS sequence"/>
</dbReference>
<evidence type="ECO:0000313" key="4">
    <source>
        <dbReference type="Proteomes" id="UP001254257"/>
    </source>
</evidence>
<evidence type="ECO:0000256" key="2">
    <source>
        <dbReference type="ARBA" id="ARBA00022801"/>
    </source>
</evidence>
<dbReference type="CDD" id="cd00586">
    <property type="entry name" value="4HBT"/>
    <property type="match status" value="1"/>
</dbReference>
<protein>
    <submittedName>
        <fullName evidence="3">Thioesterase family protein</fullName>
        <ecNumber evidence="3">3.1.2.-</ecNumber>
    </submittedName>
</protein>
<evidence type="ECO:0000313" key="3">
    <source>
        <dbReference type="EMBL" id="MDU0341489.1"/>
    </source>
</evidence>
<comment type="similarity">
    <text evidence="1">Belongs to the 4-hydroxybenzoyl-CoA thioesterase family.</text>
</comment>
<dbReference type="InterPro" id="IPR029069">
    <property type="entry name" value="HotDog_dom_sf"/>
</dbReference>
<evidence type="ECO:0000256" key="1">
    <source>
        <dbReference type="ARBA" id="ARBA00005953"/>
    </source>
</evidence>
<dbReference type="SUPFAM" id="SSF54637">
    <property type="entry name" value="Thioesterase/thiol ester dehydrase-isomerase"/>
    <property type="match status" value="1"/>
</dbReference>
<proteinExistence type="inferred from homology"/>
<gene>
    <name evidence="3" type="ORF">RKE40_16445</name>
</gene>
<dbReference type="Gene3D" id="3.10.129.10">
    <property type="entry name" value="Hotdog Thioesterase"/>
    <property type="match status" value="1"/>
</dbReference>
<dbReference type="PANTHER" id="PTHR31793">
    <property type="entry name" value="4-HYDROXYBENZOYL-COA THIOESTERASE FAMILY MEMBER"/>
    <property type="match status" value="1"/>
</dbReference>
<dbReference type="GO" id="GO:0016787">
    <property type="term" value="F:hydrolase activity"/>
    <property type="evidence" value="ECO:0007669"/>
    <property type="project" value="UniProtKB-KW"/>
</dbReference>
<keyword evidence="4" id="KW-1185">Reference proteome</keyword>
<name>A0ABU3S9M3_9HYPH</name>
<dbReference type="RefSeq" id="WP_316019308.1">
    <property type="nucleotide sequence ID" value="NZ_JAWDID010000024.1"/>
</dbReference>
<keyword evidence="2 3" id="KW-0378">Hydrolase</keyword>
<dbReference type="PANTHER" id="PTHR31793:SF27">
    <property type="entry name" value="NOVEL THIOESTERASE SUPERFAMILY DOMAIN AND SAPOSIN A-TYPE DOMAIN CONTAINING PROTEIN (0610012H03RIK)"/>
    <property type="match status" value="1"/>
</dbReference>
<dbReference type="EC" id="3.1.2.-" evidence="3"/>
<dbReference type="EMBL" id="JAWDID010000024">
    <property type="protein sequence ID" value="MDU0341489.1"/>
    <property type="molecule type" value="Genomic_DNA"/>
</dbReference>
<sequence length="143" mass="15788">MSVEIALADYPLHTRDKLRYGDTDRQGHVNNAVFSTLFETGRVELIYDPDHPLAEPGTAFVIARLEVDFRAELLWPGEVESGMRVASVGRSSVRLEQAIFQAGRCAASAVTVIVLVDEATRKSTPFSDAVRERLLRLMPSKSG</sequence>
<reference evidence="3 4" key="1">
    <citation type="submission" date="2023-09" db="EMBL/GenBank/DDBJ databases">
        <title>Whole genome shotgun sequencing (WGS) of Bosea sp. ZW T0_25, isolated from stored onions (Allium cepa).</title>
        <authorList>
            <person name="Stoll D.A."/>
            <person name="Huch M."/>
        </authorList>
    </citation>
    <scope>NUCLEOTIDE SEQUENCE [LARGE SCALE GENOMIC DNA]</scope>
    <source>
        <strain evidence="3 4">ZW T0_25</strain>
    </source>
</reference>